<accession>A0A0L7TIL4</accession>
<reference evidence="3 4" key="1">
    <citation type="journal article" date="2015" name="Int. J. Syst. Evol. Microbiol.">
        <title>Erwinia iniecta sp. nov., isolated from Russian wheat aphids (Diuraphis noxia).</title>
        <authorList>
            <person name="Campillo T."/>
            <person name="Luna E."/>
            <person name="Portier P."/>
            <person name="Fischer-Le Saux M."/>
            <person name="Lapitan N."/>
            <person name="Tisserat N.A."/>
            <person name="Leach J.E."/>
        </authorList>
    </citation>
    <scope>NUCLEOTIDE SEQUENCE [LARGE SCALE GENOMIC DNA]</scope>
    <source>
        <strain evidence="1 4">B120</strain>
        <strain evidence="2 3">B149</strain>
    </source>
</reference>
<evidence type="ECO:0000313" key="4">
    <source>
        <dbReference type="Proteomes" id="UP000037088"/>
    </source>
</evidence>
<dbReference type="AlphaFoldDB" id="A0A0L7TIL4"/>
<organism evidence="2 3">
    <name type="scientific">Winslowiella iniecta</name>
    <dbReference type="NCBI Taxonomy" id="1560201"/>
    <lineage>
        <taxon>Bacteria</taxon>
        <taxon>Pseudomonadati</taxon>
        <taxon>Pseudomonadota</taxon>
        <taxon>Gammaproteobacteria</taxon>
        <taxon>Enterobacterales</taxon>
        <taxon>Erwiniaceae</taxon>
        <taxon>Winslowiella</taxon>
    </lineage>
</organism>
<gene>
    <name evidence="1" type="ORF">NG42_20815</name>
    <name evidence="2" type="ORF">NG43_02570</name>
</gene>
<keyword evidence="4" id="KW-1185">Reference proteome</keyword>
<dbReference type="EMBL" id="JRXE01000042">
    <property type="protein sequence ID" value="KOC87363.1"/>
    <property type="molecule type" value="Genomic_DNA"/>
</dbReference>
<dbReference type="Proteomes" id="UP000037088">
    <property type="component" value="Unassembled WGS sequence"/>
</dbReference>
<comment type="caution">
    <text evidence="2">The sequence shown here is derived from an EMBL/GenBank/DDBJ whole genome shotgun (WGS) entry which is preliminary data.</text>
</comment>
<name>A0A0L7TIL4_9GAMM</name>
<proteinExistence type="predicted"/>
<evidence type="ECO:0000313" key="3">
    <source>
        <dbReference type="Proteomes" id="UP000036851"/>
    </source>
</evidence>
<evidence type="ECO:0000313" key="2">
    <source>
        <dbReference type="EMBL" id="KOC95096.1"/>
    </source>
</evidence>
<sequence>MISQSTAMHIAQEFAARYETGWSDRLSWAVRKNVNTEPCWAVVMITACIAKLHPKEQTPVVLFTLYISMVTRQCLGYEYSSNKKRVFCPYDS</sequence>
<dbReference type="PATRIC" id="fig|1560201.3.peg.4417"/>
<protein>
    <submittedName>
        <fullName evidence="2">Uncharacterized protein</fullName>
    </submittedName>
</protein>
<dbReference type="EMBL" id="JRXF01000002">
    <property type="protein sequence ID" value="KOC95096.1"/>
    <property type="molecule type" value="Genomic_DNA"/>
</dbReference>
<dbReference type="Proteomes" id="UP000036851">
    <property type="component" value="Unassembled WGS sequence"/>
</dbReference>
<dbReference type="STRING" id="1560201.NG42_20815"/>
<evidence type="ECO:0000313" key="1">
    <source>
        <dbReference type="EMBL" id="KOC87363.1"/>
    </source>
</evidence>